<dbReference type="AlphaFoldDB" id="A0A844XRA9"/>
<protein>
    <submittedName>
        <fullName evidence="6">Helix-turn-helix domain-containing protein</fullName>
    </submittedName>
</protein>
<evidence type="ECO:0000256" key="3">
    <source>
        <dbReference type="ARBA" id="ARBA00023163"/>
    </source>
</evidence>
<feature type="domain" description="HTH araC/xylS-type" evidence="5">
    <location>
        <begin position="169"/>
        <end position="268"/>
    </location>
</feature>
<dbReference type="PANTHER" id="PTHR46796">
    <property type="entry name" value="HTH-TYPE TRANSCRIPTIONAL ACTIVATOR RHAS-RELATED"/>
    <property type="match status" value="1"/>
</dbReference>
<evidence type="ECO:0000256" key="2">
    <source>
        <dbReference type="ARBA" id="ARBA00023125"/>
    </source>
</evidence>
<name>A0A844XRA9_9SPHN</name>
<keyword evidence="3" id="KW-0804">Transcription</keyword>
<dbReference type="GO" id="GO:0003700">
    <property type="term" value="F:DNA-binding transcription factor activity"/>
    <property type="evidence" value="ECO:0007669"/>
    <property type="project" value="InterPro"/>
</dbReference>
<dbReference type="RefSeq" id="WP_160727702.1">
    <property type="nucleotide sequence ID" value="NZ_WTYC01000003.1"/>
</dbReference>
<sequence length="311" mass="35247">MRALEKHGLRQSVNVRFFAPPDDLAPCFTTFYKMEVLLPQGRTVTDHLQPEWANLRFFMRNPPRAALGDGESLTARFTATGPSSHPTRFEMGACSMWGIGLLPLGWARFVREPAGDYANMIFDGEAHPSFARFAPLCQKLCSSSGADEDEFAVIASFFRELAPPPKDAARILAIHAAMIDPYLIEVATLAERVGLTKRTLERVCGRHFGFPPQLLLRRQRMMRSLVAFMLADKKSWSETIDRHYHDQAHFVHEFQSFMGMSPSQYARMDHPILEAFMAERQRVWGSPVQTLDPPRSAEEPDPRGESPPERD</sequence>
<dbReference type="InterPro" id="IPR018060">
    <property type="entry name" value="HTH_AraC"/>
</dbReference>
<proteinExistence type="predicted"/>
<reference evidence="6 7" key="1">
    <citation type="submission" date="2019-12" db="EMBL/GenBank/DDBJ databases">
        <title>Genomic-based taxomic classification of the family Erythrobacteraceae.</title>
        <authorList>
            <person name="Xu L."/>
        </authorList>
    </citation>
    <scope>NUCLEOTIDE SEQUENCE [LARGE SCALE GENOMIC DNA]</scope>
    <source>
        <strain evidence="6 7">DSM 17792</strain>
    </source>
</reference>
<dbReference type="EMBL" id="WTYC01000003">
    <property type="protein sequence ID" value="MXO48160.1"/>
    <property type="molecule type" value="Genomic_DNA"/>
</dbReference>
<evidence type="ECO:0000313" key="6">
    <source>
        <dbReference type="EMBL" id="MXO48160.1"/>
    </source>
</evidence>
<organism evidence="6 7">
    <name type="scientific">Qipengyuania vulgaris</name>
    <dbReference type="NCBI Taxonomy" id="291985"/>
    <lineage>
        <taxon>Bacteria</taxon>
        <taxon>Pseudomonadati</taxon>
        <taxon>Pseudomonadota</taxon>
        <taxon>Alphaproteobacteria</taxon>
        <taxon>Sphingomonadales</taxon>
        <taxon>Erythrobacteraceae</taxon>
        <taxon>Qipengyuania</taxon>
    </lineage>
</organism>
<feature type="compositionally biased region" description="Basic and acidic residues" evidence="4">
    <location>
        <begin position="295"/>
        <end position="311"/>
    </location>
</feature>
<dbReference type="GO" id="GO:0043565">
    <property type="term" value="F:sequence-specific DNA binding"/>
    <property type="evidence" value="ECO:0007669"/>
    <property type="project" value="InterPro"/>
</dbReference>
<keyword evidence="1" id="KW-0805">Transcription regulation</keyword>
<dbReference type="PROSITE" id="PS01124">
    <property type="entry name" value="HTH_ARAC_FAMILY_2"/>
    <property type="match status" value="1"/>
</dbReference>
<keyword evidence="2" id="KW-0238">DNA-binding</keyword>
<evidence type="ECO:0000259" key="5">
    <source>
        <dbReference type="PROSITE" id="PS01124"/>
    </source>
</evidence>
<dbReference type="Pfam" id="PF12833">
    <property type="entry name" value="HTH_18"/>
    <property type="match status" value="1"/>
</dbReference>
<gene>
    <name evidence="6" type="ORF">GRI69_07820</name>
</gene>
<comment type="caution">
    <text evidence="6">The sequence shown here is derived from an EMBL/GenBank/DDBJ whole genome shotgun (WGS) entry which is preliminary data.</text>
</comment>
<feature type="region of interest" description="Disordered" evidence="4">
    <location>
        <begin position="285"/>
        <end position="311"/>
    </location>
</feature>
<evidence type="ECO:0000313" key="7">
    <source>
        <dbReference type="Proteomes" id="UP000448199"/>
    </source>
</evidence>
<dbReference type="InterPro" id="IPR050204">
    <property type="entry name" value="AraC_XylS_family_regulators"/>
</dbReference>
<evidence type="ECO:0000256" key="4">
    <source>
        <dbReference type="SAM" id="MobiDB-lite"/>
    </source>
</evidence>
<dbReference type="SMART" id="SM00342">
    <property type="entry name" value="HTH_ARAC"/>
    <property type="match status" value="1"/>
</dbReference>
<dbReference type="OrthoDB" id="2559672at2"/>
<dbReference type="Proteomes" id="UP000448199">
    <property type="component" value="Unassembled WGS sequence"/>
</dbReference>
<keyword evidence="7" id="KW-1185">Reference proteome</keyword>
<evidence type="ECO:0000256" key="1">
    <source>
        <dbReference type="ARBA" id="ARBA00023015"/>
    </source>
</evidence>
<accession>A0A844XRA9</accession>
<dbReference type="Gene3D" id="1.10.10.60">
    <property type="entry name" value="Homeodomain-like"/>
    <property type="match status" value="1"/>
</dbReference>